<dbReference type="GO" id="GO:0016620">
    <property type="term" value="F:oxidoreductase activity, acting on the aldehyde or oxo group of donors, NAD or NADP as acceptor"/>
    <property type="evidence" value="ECO:0007669"/>
    <property type="project" value="InterPro"/>
</dbReference>
<gene>
    <name evidence="3" type="ORF">CRH09_35410</name>
</gene>
<dbReference type="PANTHER" id="PTHR43353:SF3">
    <property type="entry name" value="ALDEHYDE DEHYDROGENASE-RELATED"/>
    <property type="match status" value="1"/>
</dbReference>
<evidence type="ECO:0000259" key="2">
    <source>
        <dbReference type="Pfam" id="PF00171"/>
    </source>
</evidence>
<keyword evidence="1" id="KW-0560">Oxidoreductase</keyword>
<proteinExistence type="predicted"/>
<name>A0A291RYJ8_9NOCA</name>
<evidence type="ECO:0000313" key="3">
    <source>
        <dbReference type="EMBL" id="ATL72359.1"/>
    </source>
</evidence>
<dbReference type="InterPro" id="IPR016163">
    <property type="entry name" value="Ald_DH_C"/>
</dbReference>
<dbReference type="InterPro" id="IPR044151">
    <property type="entry name" value="ALDH_KGSADH"/>
</dbReference>
<dbReference type="EMBL" id="CP023778">
    <property type="protein sequence ID" value="ATL72359.1"/>
    <property type="molecule type" value="Genomic_DNA"/>
</dbReference>
<dbReference type="InterPro" id="IPR015590">
    <property type="entry name" value="Aldehyde_DH_dom"/>
</dbReference>
<dbReference type="Proteomes" id="UP000221961">
    <property type="component" value="Chromosome"/>
</dbReference>
<dbReference type="SUPFAM" id="SSF53720">
    <property type="entry name" value="ALDH-like"/>
    <property type="match status" value="1"/>
</dbReference>
<dbReference type="InterPro" id="IPR050740">
    <property type="entry name" value="Aldehyde_DH_Superfamily"/>
</dbReference>
<dbReference type="InterPro" id="IPR016162">
    <property type="entry name" value="Ald_DH_N"/>
</dbReference>
<sequence length="484" mass="51330">MIAETTHADIDRIVAAAVRVGATLAESTPRDRVRWLNAAADAVEEAGTELVALAAVETHLPAQPRLRSELVRTVFQLRLFGRVLSDGEFLRATVDHADPAWPMGPRPDIRRMVVPIGPVLVFAASNFPLTLSVAGHDTAAALAAGCPVVVKAHPGHPELSVRTRDILVRALTEAGAPEGIVDIVHGVDAGVTALRHPDIAAASFTGSAAGGRALFDIANARPRPIPFYGELGSVNPVVVTAGAVRARGAEIAAGYVGSFSLGAGQFCTKPGLLLLPAGHGLGETLRAAVESVPPQEMLNERIAGGYRAGLSRLREQPALTVLSAPAPDDPEFRPTLFTVRAADFVRAPEILGAECFGPESIIVEYRDGEELRAVLGVLEPGLTATLHAEESEADEVRALLPTLTRLAGRLVWNGWPTGITLSWAQQHGGPYPATTAPTFTSMGTAAVERFLRPVAWQGFPDAFLPPALREDNPWRLPRRVDGDR</sequence>
<organism evidence="3 4">
    <name type="scientific">Nocardia terpenica</name>
    <dbReference type="NCBI Taxonomy" id="455432"/>
    <lineage>
        <taxon>Bacteria</taxon>
        <taxon>Bacillati</taxon>
        <taxon>Actinomycetota</taxon>
        <taxon>Actinomycetes</taxon>
        <taxon>Mycobacteriales</taxon>
        <taxon>Nocardiaceae</taxon>
        <taxon>Nocardia</taxon>
    </lineage>
</organism>
<dbReference type="PANTHER" id="PTHR43353">
    <property type="entry name" value="SUCCINATE-SEMIALDEHYDE DEHYDROGENASE, MITOCHONDRIAL"/>
    <property type="match status" value="1"/>
</dbReference>
<accession>A0A291RYJ8</accession>
<dbReference type="InterPro" id="IPR016161">
    <property type="entry name" value="Ald_DH/histidinol_DH"/>
</dbReference>
<dbReference type="Gene3D" id="3.40.309.10">
    <property type="entry name" value="Aldehyde Dehydrogenase, Chain A, domain 2"/>
    <property type="match status" value="1"/>
</dbReference>
<evidence type="ECO:0000313" key="4">
    <source>
        <dbReference type="Proteomes" id="UP000221961"/>
    </source>
</evidence>
<dbReference type="Gene3D" id="3.40.605.10">
    <property type="entry name" value="Aldehyde Dehydrogenase, Chain A, domain 1"/>
    <property type="match status" value="1"/>
</dbReference>
<evidence type="ECO:0000256" key="1">
    <source>
        <dbReference type="ARBA" id="ARBA00023002"/>
    </source>
</evidence>
<protein>
    <submittedName>
        <fullName evidence="3">Aldehyde dehydrogenase (NADP(+))</fullName>
    </submittedName>
</protein>
<dbReference type="CDD" id="cd07129">
    <property type="entry name" value="ALDH_KGSADH"/>
    <property type="match status" value="1"/>
</dbReference>
<feature type="domain" description="Aldehyde dehydrogenase" evidence="2">
    <location>
        <begin position="2"/>
        <end position="276"/>
    </location>
</feature>
<reference evidence="3 4" key="1">
    <citation type="submission" date="2017-10" db="EMBL/GenBank/DDBJ databases">
        <title>Comparative genomics between pathogenic Norcardia.</title>
        <authorList>
            <person name="Zeng L."/>
        </authorList>
    </citation>
    <scope>NUCLEOTIDE SEQUENCE [LARGE SCALE GENOMIC DNA]</scope>
    <source>
        <strain evidence="3 4">NC_YFY_NT001</strain>
    </source>
</reference>
<dbReference type="AlphaFoldDB" id="A0A291RYJ8"/>
<dbReference type="Pfam" id="PF00171">
    <property type="entry name" value="Aldedh"/>
    <property type="match status" value="1"/>
</dbReference>
<dbReference type="KEGG" id="ntp:CRH09_35410"/>